<keyword evidence="8" id="KW-1185">Reference proteome</keyword>
<dbReference type="Pfam" id="PF02737">
    <property type="entry name" value="3HCDH_N"/>
    <property type="match status" value="1"/>
</dbReference>
<dbReference type="GO" id="GO:0006631">
    <property type="term" value="P:fatty acid metabolic process"/>
    <property type="evidence" value="ECO:0007669"/>
    <property type="project" value="InterPro"/>
</dbReference>
<evidence type="ECO:0000259" key="5">
    <source>
        <dbReference type="Pfam" id="PF00725"/>
    </source>
</evidence>
<dbReference type="InterPro" id="IPR036291">
    <property type="entry name" value="NAD(P)-bd_dom_sf"/>
</dbReference>
<evidence type="ECO:0000313" key="8">
    <source>
        <dbReference type="Proteomes" id="UP000199800"/>
    </source>
</evidence>
<evidence type="ECO:0000259" key="6">
    <source>
        <dbReference type="Pfam" id="PF02737"/>
    </source>
</evidence>
<gene>
    <name evidence="7" type="ORF">SAMN04487772_11847</name>
</gene>
<dbReference type="InterPro" id="IPR006176">
    <property type="entry name" value="3-OHacyl-CoA_DH_NAD-bd"/>
</dbReference>
<evidence type="ECO:0000256" key="3">
    <source>
        <dbReference type="ARBA" id="ARBA00023002"/>
    </source>
</evidence>
<dbReference type="AlphaFoldDB" id="A0A1I0E441"/>
<dbReference type="PANTHER" id="PTHR48075:SF5">
    <property type="entry name" value="3-HYDROXYBUTYRYL-COA DEHYDROGENASE"/>
    <property type="match status" value="1"/>
</dbReference>
<dbReference type="PANTHER" id="PTHR48075">
    <property type="entry name" value="3-HYDROXYACYL-COA DEHYDROGENASE FAMILY PROTEIN"/>
    <property type="match status" value="1"/>
</dbReference>
<feature type="domain" description="3-hydroxyacyl-CoA dehydrogenase C-terminal" evidence="5">
    <location>
        <begin position="178"/>
        <end position="274"/>
    </location>
</feature>
<dbReference type="OrthoDB" id="9771883at2"/>
<evidence type="ECO:0000256" key="1">
    <source>
        <dbReference type="ARBA" id="ARBA00005086"/>
    </source>
</evidence>
<dbReference type="InterPro" id="IPR006108">
    <property type="entry name" value="3HC_DH_C"/>
</dbReference>
<dbReference type="RefSeq" id="WP_092478378.1">
    <property type="nucleotide sequence ID" value="NZ_FOHN01000018.1"/>
</dbReference>
<dbReference type="InterPro" id="IPR022694">
    <property type="entry name" value="3-OHacyl-CoA_DH"/>
</dbReference>
<dbReference type="SUPFAM" id="SSF48179">
    <property type="entry name" value="6-phosphogluconate dehydrogenase C-terminal domain-like"/>
    <property type="match status" value="1"/>
</dbReference>
<comment type="similarity">
    <text evidence="2">Belongs to the 3-hydroxyacyl-CoA dehydrogenase family.</text>
</comment>
<dbReference type="Gene3D" id="1.10.1040.10">
    <property type="entry name" value="N-(1-d-carboxylethyl)-l-norvaline Dehydrogenase, domain 2"/>
    <property type="match status" value="1"/>
</dbReference>
<name>A0A1I0E441_9FIRM</name>
<evidence type="ECO:0000256" key="2">
    <source>
        <dbReference type="ARBA" id="ARBA00009463"/>
    </source>
</evidence>
<evidence type="ECO:0000256" key="4">
    <source>
        <dbReference type="PIRSR" id="PIRSR000105-1"/>
    </source>
</evidence>
<keyword evidence="3" id="KW-0560">Oxidoreductase</keyword>
<dbReference type="PIRSF" id="PIRSF000105">
    <property type="entry name" value="HCDH"/>
    <property type="match status" value="1"/>
</dbReference>
<accession>A0A1I0E441</accession>
<feature type="domain" description="3-hydroxyacyl-CoA dehydrogenase NAD binding" evidence="6">
    <location>
        <begin position="4"/>
        <end position="176"/>
    </location>
</feature>
<sequence length="274" mass="30628">MTEIGVIGAGVMGCGITSAFMNNGYHVYLIEKDKEKYKDIEARIKQNNVLFRFNKKDIKPGKYEFVESIEELASCSFIIEAVSEKMDEKESVYKALSAIKNQEQIIISNTSCVPITKLGEIYGAAEKVVGIHFMNPVVLIDAVEVIRGKGTSEDTLEKVKALISDIKKEYFIVNDCAGFVSNRISHLYMNEAAHLFEEGIADARSIDGVFKKCYGHKSGPLETADIIGIDVVADSLDILYENYKQDKFKCAQILRKMVLEGKLGRKSGQGFYKY</sequence>
<proteinExistence type="inferred from homology"/>
<dbReference type="GO" id="GO:0016616">
    <property type="term" value="F:oxidoreductase activity, acting on the CH-OH group of donors, NAD or NADP as acceptor"/>
    <property type="evidence" value="ECO:0007669"/>
    <property type="project" value="InterPro"/>
</dbReference>
<reference evidence="7 8" key="1">
    <citation type="submission" date="2016-10" db="EMBL/GenBank/DDBJ databases">
        <authorList>
            <person name="de Groot N.N."/>
        </authorList>
    </citation>
    <scope>NUCLEOTIDE SEQUENCE [LARGE SCALE GENOMIC DNA]</scope>
    <source>
        <strain evidence="7 8">DSM 1801</strain>
    </source>
</reference>
<dbReference type="Gene3D" id="3.40.50.720">
    <property type="entry name" value="NAD(P)-binding Rossmann-like Domain"/>
    <property type="match status" value="1"/>
</dbReference>
<dbReference type="Pfam" id="PF00725">
    <property type="entry name" value="3HCDH"/>
    <property type="match status" value="1"/>
</dbReference>
<dbReference type="InterPro" id="IPR008927">
    <property type="entry name" value="6-PGluconate_DH-like_C_sf"/>
</dbReference>
<dbReference type="STRING" id="29364.SAMN04487772_11847"/>
<evidence type="ECO:0000313" key="7">
    <source>
        <dbReference type="EMBL" id="SET39875.1"/>
    </source>
</evidence>
<dbReference type="InterPro" id="IPR013328">
    <property type="entry name" value="6PGD_dom2"/>
</dbReference>
<comment type="pathway">
    <text evidence="1">Lipid metabolism; butanoate metabolism.</text>
</comment>
<protein>
    <submittedName>
        <fullName evidence="7">3-hydroxybutyryl-CoA dehydrogenase</fullName>
    </submittedName>
</protein>
<dbReference type="SUPFAM" id="SSF51735">
    <property type="entry name" value="NAD(P)-binding Rossmann-fold domains"/>
    <property type="match status" value="1"/>
</dbReference>
<dbReference type="Proteomes" id="UP000199800">
    <property type="component" value="Unassembled WGS sequence"/>
</dbReference>
<feature type="site" description="Important for catalytic activity" evidence="4">
    <location>
        <position position="132"/>
    </location>
</feature>
<dbReference type="EMBL" id="FOHN01000018">
    <property type="protein sequence ID" value="SET39875.1"/>
    <property type="molecule type" value="Genomic_DNA"/>
</dbReference>
<organism evidence="7 8">
    <name type="scientific">[Clostridium] polysaccharolyticum</name>
    <dbReference type="NCBI Taxonomy" id="29364"/>
    <lineage>
        <taxon>Bacteria</taxon>
        <taxon>Bacillati</taxon>
        <taxon>Bacillota</taxon>
        <taxon>Clostridia</taxon>
        <taxon>Lachnospirales</taxon>
        <taxon>Lachnospiraceae</taxon>
    </lineage>
</organism>
<dbReference type="GO" id="GO:0070403">
    <property type="term" value="F:NAD+ binding"/>
    <property type="evidence" value="ECO:0007669"/>
    <property type="project" value="InterPro"/>
</dbReference>